<dbReference type="EMBL" id="BAAAUT010000015">
    <property type="protein sequence ID" value="GAA3131592.1"/>
    <property type="molecule type" value="Genomic_DNA"/>
</dbReference>
<evidence type="ECO:0000256" key="4">
    <source>
        <dbReference type="SAM" id="Phobius"/>
    </source>
</evidence>
<dbReference type="SUPFAM" id="SSF53850">
    <property type="entry name" value="Periplasmic binding protein-like II"/>
    <property type="match status" value="1"/>
</dbReference>
<dbReference type="Gene3D" id="3.40.190.10">
    <property type="entry name" value="Periplasmic binding protein-like II"/>
    <property type="match status" value="2"/>
</dbReference>
<gene>
    <name evidence="5" type="ORF">GCM10010466_22750</name>
</gene>
<comment type="similarity">
    <text evidence="1">Belongs to the bacterial solute-binding protein 1 family.</text>
</comment>
<keyword evidence="3" id="KW-0732">Signal</keyword>
<keyword evidence="2" id="KW-0813">Transport</keyword>
<keyword evidence="4" id="KW-0472">Membrane</keyword>
<keyword evidence="4" id="KW-0812">Transmembrane</keyword>
<comment type="caution">
    <text evidence="5">The sequence shown here is derived from an EMBL/GenBank/DDBJ whole genome shotgun (WGS) entry which is preliminary data.</text>
</comment>
<evidence type="ECO:0000256" key="3">
    <source>
        <dbReference type="ARBA" id="ARBA00022729"/>
    </source>
</evidence>
<keyword evidence="4" id="KW-1133">Transmembrane helix</keyword>
<evidence type="ECO:0000256" key="2">
    <source>
        <dbReference type="ARBA" id="ARBA00022448"/>
    </source>
</evidence>
<accession>A0ABP6N0F6</accession>
<evidence type="ECO:0000256" key="1">
    <source>
        <dbReference type="ARBA" id="ARBA00008520"/>
    </source>
</evidence>
<protein>
    <submittedName>
        <fullName evidence="5">ABC transporter substrate-binding protein</fullName>
    </submittedName>
</protein>
<dbReference type="PANTHER" id="PTHR43649:SF34">
    <property type="entry name" value="ABC TRANSPORTER PERIPLASMIC-BINDING PROTEIN YCJN-RELATED"/>
    <property type="match status" value="1"/>
</dbReference>
<keyword evidence="6" id="KW-1185">Reference proteome</keyword>
<name>A0ABP6N0F6_9ACTN</name>
<dbReference type="PANTHER" id="PTHR43649">
    <property type="entry name" value="ARABINOSE-BINDING PROTEIN-RELATED"/>
    <property type="match status" value="1"/>
</dbReference>
<proteinExistence type="inferred from homology"/>
<reference evidence="6" key="1">
    <citation type="journal article" date="2019" name="Int. J. Syst. Evol. Microbiol.">
        <title>The Global Catalogue of Microorganisms (GCM) 10K type strain sequencing project: providing services to taxonomists for standard genome sequencing and annotation.</title>
        <authorList>
            <consortium name="The Broad Institute Genomics Platform"/>
            <consortium name="The Broad Institute Genome Sequencing Center for Infectious Disease"/>
            <person name="Wu L."/>
            <person name="Ma J."/>
        </authorList>
    </citation>
    <scope>NUCLEOTIDE SEQUENCE [LARGE SCALE GENOMIC DNA]</scope>
    <source>
        <strain evidence="6">JCM 9373</strain>
    </source>
</reference>
<evidence type="ECO:0000313" key="5">
    <source>
        <dbReference type="EMBL" id="GAA3131592.1"/>
    </source>
</evidence>
<dbReference type="Proteomes" id="UP001500320">
    <property type="component" value="Unassembled WGS sequence"/>
</dbReference>
<dbReference type="InterPro" id="IPR050490">
    <property type="entry name" value="Bact_solute-bd_prot1"/>
</dbReference>
<evidence type="ECO:0000313" key="6">
    <source>
        <dbReference type="Proteomes" id="UP001500320"/>
    </source>
</evidence>
<organism evidence="5 6">
    <name type="scientific">Planomonospora alba</name>
    <dbReference type="NCBI Taxonomy" id="161354"/>
    <lineage>
        <taxon>Bacteria</taxon>
        <taxon>Bacillati</taxon>
        <taxon>Actinomycetota</taxon>
        <taxon>Actinomycetes</taxon>
        <taxon>Streptosporangiales</taxon>
        <taxon>Streptosporangiaceae</taxon>
        <taxon>Planomonospora</taxon>
    </lineage>
</organism>
<dbReference type="InterPro" id="IPR006059">
    <property type="entry name" value="SBP"/>
</dbReference>
<feature type="transmembrane region" description="Helical" evidence="4">
    <location>
        <begin position="16"/>
        <end position="36"/>
    </location>
</feature>
<sequence length="466" mass="49891">MTAGHDGPPRPRRSRIAWIGFCAGCLTVVALGVAPYPAPSGGAPPCATDHELTIATSSDVSSGSFRRDVVDEWNRRAGTTMKAKLVEISDSTDEERAEMAAAAQSQDCAYDILILDVAWTAEFARNGHLRPLSPGSGPGVPFLEKALTTTEVDGVRYAVPFATNAPLLFRREGLPAPGTPGELLRLAAEHGYAGQLADYEGGTVNLLEMVLSGGAEVLDGDEVVLDRPDDAREAGEALAAWQAALSRRTGADALSLKEESSLQAFRSRQAGYLRNWPFAFHRLASDPAMRDGDGLRFAVGPLPGTGVLGGSNLAVTSRSPDAAEAERLIAFLTTPQTQKKLFACGGYPPVVESVYDDYRVRPRTCGELLAEGDPEAGRPDPDGEITAGQLRLFADAVRLAVRRAWPRPPAVHYSTFSEVFRSCARQVVDGALDAGELDFPRFSGALREALDGRRPEHDPCRRPTGR</sequence>
<dbReference type="Pfam" id="PF13416">
    <property type="entry name" value="SBP_bac_8"/>
    <property type="match status" value="1"/>
</dbReference>